<comment type="pathway">
    <text evidence="1">Porphyrin-containing compound metabolism; protoporphyrin-IX biosynthesis; protoporphyrinogen-IX from coproporphyrinogen-III (O2 route): step 1/1.</text>
</comment>
<dbReference type="NCBIfam" id="NF003727">
    <property type="entry name" value="PRK05330.1"/>
    <property type="match status" value="1"/>
</dbReference>
<dbReference type="OrthoDB" id="15318at2759"/>
<dbReference type="Gene3D" id="3.40.1500.10">
    <property type="entry name" value="Coproporphyrinogen III oxidase, aerobic"/>
    <property type="match status" value="1"/>
</dbReference>
<dbReference type="EMBL" id="ML210190">
    <property type="protein sequence ID" value="TFK25114.1"/>
    <property type="molecule type" value="Genomic_DNA"/>
</dbReference>
<dbReference type="Pfam" id="PF01218">
    <property type="entry name" value="Coprogen_oxidas"/>
    <property type="match status" value="1"/>
</dbReference>
<dbReference type="PROSITE" id="PS01021">
    <property type="entry name" value="COPROGEN_OXIDASE"/>
    <property type="match status" value="1"/>
</dbReference>
<evidence type="ECO:0000256" key="2">
    <source>
        <dbReference type="ARBA" id="ARBA00010644"/>
    </source>
</evidence>
<dbReference type="UniPathway" id="UPA00251">
    <property type="reaction ID" value="UER00322"/>
</dbReference>
<accession>A0A5C3KXI7</accession>
<dbReference type="GO" id="GO:0006782">
    <property type="term" value="P:protoporphyrinogen IX biosynthetic process"/>
    <property type="evidence" value="ECO:0007669"/>
    <property type="project" value="UniProtKB-UniPathway"/>
</dbReference>
<evidence type="ECO:0000256" key="6">
    <source>
        <dbReference type="ARBA" id="ARBA00023244"/>
    </source>
</evidence>
<protein>
    <recommendedName>
        <fullName evidence="4">coproporphyrinogen oxidase</fullName>
        <ecNumber evidence="4">1.3.3.3</ecNumber>
    </recommendedName>
</protein>
<dbReference type="PIRSF" id="PIRSF000166">
    <property type="entry name" value="Coproporphyri_ox"/>
    <property type="match status" value="1"/>
</dbReference>
<keyword evidence="6" id="KW-0627">Porphyrin biosynthesis</keyword>
<evidence type="ECO:0000256" key="5">
    <source>
        <dbReference type="ARBA" id="ARBA00023002"/>
    </source>
</evidence>
<dbReference type="GO" id="GO:0004109">
    <property type="term" value="F:coproporphyrinogen oxidase activity"/>
    <property type="evidence" value="ECO:0007669"/>
    <property type="project" value="UniProtKB-EC"/>
</dbReference>
<evidence type="ECO:0000313" key="8">
    <source>
        <dbReference type="Proteomes" id="UP000307440"/>
    </source>
</evidence>
<dbReference type="Proteomes" id="UP000307440">
    <property type="component" value="Unassembled WGS sequence"/>
</dbReference>
<sequence>MTTQVIGDTRPMRERMELYVNDLQDRIVTSLESLDPTSPPFKRDSWVRSQGGSGRSCVFALPASDDEVAATSARTQETPGSLKESVLEKAGVNISVVHGLLPPAAIKQMRADHSSMPLPDSEAGLPFFAAGLSLVIHPRNPHAPTAHANYRYFEITEPLAPTPEDSDADEPPAKKEPKVLAWWFGGGCDLTPSYLYEDDAEHFHSTIKSACDSHGYQLYPTFKKWCDEYFYIPHRGETRGVGGIFFDDLNEGQHFRFPKDTQFSAEIDAGGPTTTAAKRPTALEDIFAFVRSAGDAFVPSYIPLLQRRHSMPYTPKQRRWQLIRRGRYVEFNLVYDRGTKFGLMTPGARIESILMSLPETARWEYMSEMGSEEGSEEEKLMRVLKEARTWV</sequence>
<keyword evidence="5" id="KW-0560">Oxidoreductase</keyword>
<dbReference type="EC" id="1.3.3.3" evidence="4"/>
<evidence type="ECO:0000256" key="4">
    <source>
        <dbReference type="ARBA" id="ARBA00012869"/>
    </source>
</evidence>
<keyword evidence="8" id="KW-1185">Reference proteome</keyword>
<organism evidence="7 8">
    <name type="scientific">Coprinopsis marcescibilis</name>
    <name type="common">Agaric fungus</name>
    <name type="synonym">Psathyrella marcescibilis</name>
    <dbReference type="NCBI Taxonomy" id="230819"/>
    <lineage>
        <taxon>Eukaryota</taxon>
        <taxon>Fungi</taxon>
        <taxon>Dikarya</taxon>
        <taxon>Basidiomycota</taxon>
        <taxon>Agaricomycotina</taxon>
        <taxon>Agaricomycetes</taxon>
        <taxon>Agaricomycetidae</taxon>
        <taxon>Agaricales</taxon>
        <taxon>Agaricineae</taxon>
        <taxon>Psathyrellaceae</taxon>
        <taxon>Coprinopsis</taxon>
    </lineage>
</organism>
<dbReference type="SUPFAM" id="SSF102886">
    <property type="entry name" value="Coproporphyrinogen III oxidase"/>
    <property type="match status" value="1"/>
</dbReference>
<dbReference type="STRING" id="230819.A0A5C3KXI7"/>
<dbReference type="PANTHER" id="PTHR10755">
    <property type="entry name" value="COPROPORPHYRINOGEN III OXIDASE, MITOCHONDRIAL"/>
    <property type="match status" value="1"/>
</dbReference>
<dbReference type="AlphaFoldDB" id="A0A5C3KXI7"/>
<evidence type="ECO:0000256" key="3">
    <source>
        <dbReference type="ARBA" id="ARBA00011738"/>
    </source>
</evidence>
<proteinExistence type="inferred from homology"/>
<dbReference type="InterPro" id="IPR036406">
    <property type="entry name" value="Coprogen_oxidase_aer_sf"/>
</dbReference>
<name>A0A5C3KXI7_COPMA</name>
<dbReference type="GO" id="GO:0005737">
    <property type="term" value="C:cytoplasm"/>
    <property type="evidence" value="ECO:0007669"/>
    <property type="project" value="TreeGrafter"/>
</dbReference>
<gene>
    <name evidence="7" type="ORF">FA15DRAFT_668814</name>
</gene>
<evidence type="ECO:0000256" key="1">
    <source>
        <dbReference type="ARBA" id="ARBA00005168"/>
    </source>
</evidence>
<comment type="subunit">
    <text evidence="3">Homodimer.</text>
</comment>
<dbReference type="InterPro" id="IPR001260">
    <property type="entry name" value="Coprogen_oxidase_aer"/>
</dbReference>
<evidence type="ECO:0000313" key="7">
    <source>
        <dbReference type="EMBL" id="TFK25114.1"/>
    </source>
</evidence>
<dbReference type="PANTHER" id="PTHR10755:SF0">
    <property type="entry name" value="OXYGEN-DEPENDENT COPROPORPHYRINOGEN-III OXIDASE, MITOCHONDRIAL"/>
    <property type="match status" value="1"/>
</dbReference>
<reference evidence="7 8" key="1">
    <citation type="journal article" date="2019" name="Nat. Ecol. Evol.">
        <title>Megaphylogeny resolves global patterns of mushroom evolution.</title>
        <authorList>
            <person name="Varga T."/>
            <person name="Krizsan K."/>
            <person name="Foldi C."/>
            <person name="Dima B."/>
            <person name="Sanchez-Garcia M."/>
            <person name="Sanchez-Ramirez S."/>
            <person name="Szollosi G.J."/>
            <person name="Szarkandi J.G."/>
            <person name="Papp V."/>
            <person name="Albert L."/>
            <person name="Andreopoulos W."/>
            <person name="Angelini C."/>
            <person name="Antonin V."/>
            <person name="Barry K.W."/>
            <person name="Bougher N.L."/>
            <person name="Buchanan P."/>
            <person name="Buyck B."/>
            <person name="Bense V."/>
            <person name="Catcheside P."/>
            <person name="Chovatia M."/>
            <person name="Cooper J."/>
            <person name="Damon W."/>
            <person name="Desjardin D."/>
            <person name="Finy P."/>
            <person name="Geml J."/>
            <person name="Haridas S."/>
            <person name="Hughes K."/>
            <person name="Justo A."/>
            <person name="Karasinski D."/>
            <person name="Kautmanova I."/>
            <person name="Kiss B."/>
            <person name="Kocsube S."/>
            <person name="Kotiranta H."/>
            <person name="LaButti K.M."/>
            <person name="Lechner B.E."/>
            <person name="Liimatainen K."/>
            <person name="Lipzen A."/>
            <person name="Lukacs Z."/>
            <person name="Mihaltcheva S."/>
            <person name="Morgado L.N."/>
            <person name="Niskanen T."/>
            <person name="Noordeloos M.E."/>
            <person name="Ohm R.A."/>
            <person name="Ortiz-Santana B."/>
            <person name="Ovrebo C."/>
            <person name="Racz N."/>
            <person name="Riley R."/>
            <person name="Savchenko A."/>
            <person name="Shiryaev A."/>
            <person name="Soop K."/>
            <person name="Spirin V."/>
            <person name="Szebenyi C."/>
            <person name="Tomsovsky M."/>
            <person name="Tulloss R.E."/>
            <person name="Uehling J."/>
            <person name="Grigoriev I.V."/>
            <person name="Vagvolgyi C."/>
            <person name="Papp T."/>
            <person name="Martin F.M."/>
            <person name="Miettinen O."/>
            <person name="Hibbett D.S."/>
            <person name="Nagy L.G."/>
        </authorList>
    </citation>
    <scope>NUCLEOTIDE SEQUENCE [LARGE SCALE GENOMIC DNA]</scope>
    <source>
        <strain evidence="7 8">CBS 121175</strain>
    </source>
</reference>
<comment type="similarity">
    <text evidence="2">Belongs to the aerobic coproporphyrinogen-III oxidase family.</text>
</comment>
<dbReference type="InterPro" id="IPR018375">
    <property type="entry name" value="Coprogen_oxidase_CS"/>
</dbReference>